<dbReference type="EMBL" id="BK059091">
    <property type="protein sequence ID" value="DAE28720.1"/>
    <property type="molecule type" value="Genomic_DNA"/>
</dbReference>
<reference evidence="1" key="1">
    <citation type="journal article" date="2021" name="Proc. Natl. Acad. Sci. U.S.A.">
        <title>A Catalog of Tens of Thousands of Viruses from Human Metagenomes Reveals Hidden Associations with Chronic Diseases.</title>
        <authorList>
            <person name="Tisza M.J."/>
            <person name="Buck C.B."/>
        </authorList>
    </citation>
    <scope>NUCLEOTIDE SEQUENCE</scope>
    <source>
        <strain evidence="1">CtmTa7</strain>
    </source>
</reference>
<accession>A0A8S5RBG9</accession>
<evidence type="ECO:0000313" key="1">
    <source>
        <dbReference type="EMBL" id="DAE28720.1"/>
    </source>
</evidence>
<protein>
    <submittedName>
        <fullName evidence="1">Uncharacterized protein</fullName>
    </submittedName>
</protein>
<organism evidence="1">
    <name type="scientific">virus sp. ctmTa7</name>
    <dbReference type="NCBI Taxonomy" id="2828255"/>
    <lineage>
        <taxon>Viruses</taxon>
    </lineage>
</organism>
<proteinExistence type="predicted"/>
<sequence length="114" mass="13425">MDRLLRESDVIKVINEHTNDGKIDKDIRYILENIETASIDIPPLMLNAERSEACDESPRPRKEKRVQLFENNNLILDHRGNKYYLSFFDDDGKFRREVTIILKDDYKVVLSNGQ</sequence>
<name>A0A8S5RBG9_9VIRU</name>